<dbReference type="GO" id="GO:0061025">
    <property type="term" value="P:membrane fusion"/>
    <property type="evidence" value="ECO:0007669"/>
    <property type="project" value="EnsemblFungi"/>
</dbReference>
<evidence type="ECO:0000313" key="4">
    <source>
        <dbReference type="Proteomes" id="UP000094112"/>
    </source>
</evidence>
<feature type="compositionally biased region" description="Polar residues" evidence="1">
    <location>
        <begin position="77"/>
        <end position="89"/>
    </location>
</feature>
<dbReference type="GO" id="GO:0005934">
    <property type="term" value="C:cellular bud tip"/>
    <property type="evidence" value="ECO:0007669"/>
    <property type="project" value="EnsemblFungi"/>
</dbReference>
<dbReference type="GO" id="GO:0006904">
    <property type="term" value="P:vesicle docking involved in exocytosis"/>
    <property type="evidence" value="ECO:0007669"/>
    <property type="project" value="EnsemblFungi"/>
</dbReference>
<reference evidence="3 4" key="1">
    <citation type="journal article" date="2016" name="Proc. Natl. Acad. Sci. U.S.A.">
        <title>Comparative genomics of biotechnologically important yeasts.</title>
        <authorList>
            <person name="Riley R."/>
            <person name="Haridas S."/>
            <person name="Wolfe K.H."/>
            <person name="Lopes M.R."/>
            <person name="Hittinger C.T."/>
            <person name="Goeker M."/>
            <person name="Salamov A.A."/>
            <person name="Wisecaver J.H."/>
            <person name="Long T.M."/>
            <person name="Calvey C.H."/>
            <person name="Aerts A.L."/>
            <person name="Barry K.W."/>
            <person name="Choi C."/>
            <person name="Clum A."/>
            <person name="Coughlan A.Y."/>
            <person name="Deshpande S."/>
            <person name="Douglass A.P."/>
            <person name="Hanson S.J."/>
            <person name="Klenk H.-P."/>
            <person name="LaButti K.M."/>
            <person name="Lapidus A."/>
            <person name="Lindquist E.A."/>
            <person name="Lipzen A.M."/>
            <person name="Meier-Kolthoff J.P."/>
            <person name="Ohm R.A."/>
            <person name="Otillar R.P."/>
            <person name="Pangilinan J.L."/>
            <person name="Peng Y."/>
            <person name="Rokas A."/>
            <person name="Rosa C.A."/>
            <person name="Scheuner C."/>
            <person name="Sibirny A.A."/>
            <person name="Slot J.C."/>
            <person name="Stielow J.B."/>
            <person name="Sun H."/>
            <person name="Kurtzman C.P."/>
            <person name="Blackwell M."/>
            <person name="Grigoriev I.V."/>
            <person name="Jeffries T.W."/>
        </authorList>
    </citation>
    <scope>NUCLEOTIDE SEQUENCE [LARGE SCALE GENOMIC DNA]</scope>
    <source>
        <strain evidence="4">ATCC 58044 / CBS 1984 / NCYC 433 / NRRL Y-366-8</strain>
    </source>
</reference>
<evidence type="ECO:0000313" key="3">
    <source>
        <dbReference type="EMBL" id="ODQ58078.1"/>
    </source>
</evidence>
<evidence type="ECO:0000256" key="1">
    <source>
        <dbReference type="SAM" id="MobiDB-lite"/>
    </source>
</evidence>
<proteinExistence type="predicted"/>
<name>A0A1E3NY45_WICAA</name>
<accession>A0A1E3NY45</accession>
<dbReference type="Proteomes" id="UP000094112">
    <property type="component" value="Unassembled WGS sequence"/>
</dbReference>
<dbReference type="GeneID" id="30202272"/>
<dbReference type="Pfam" id="PF14475">
    <property type="entry name" value="Mso1_Sec1_bdg"/>
    <property type="match status" value="1"/>
</dbReference>
<dbReference type="GO" id="GO:0031201">
    <property type="term" value="C:SNARE complex"/>
    <property type="evidence" value="ECO:0007669"/>
    <property type="project" value="EnsemblFungi"/>
</dbReference>
<dbReference type="EMBL" id="KV454212">
    <property type="protein sequence ID" value="ODQ58078.1"/>
    <property type="molecule type" value="Genomic_DNA"/>
</dbReference>
<keyword evidence="4" id="KW-1185">Reference proteome</keyword>
<dbReference type="GO" id="GO:0005935">
    <property type="term" value="C:cellular bud neck"/>
    <property type="evidence" value="ECO:0007669"/>
    <property type="project" value="EnsemblFungi"/>
</dbReference>
<dbReference type="AlphaFoldDB" id="A0A1E3NY45"/>
<organism evidence="3 4">
    <name type="scientific">Wickerhamomyces anomalus (strain ATCC 58044 / CBS 1984 / NCYC 433 / NRRL Y-366-8)</name>
    <name type="common">Yeast</name>
    <name type="synonym">Hansenula anomala</name>
    <dbReference type="NCBI Taxonomy" id="683960"/>
    <lineage>
        <taxon>Eukaryota</taxon>
        <taxon>Fungi</taxon>
        <taxon>Dikarya</taxon>
        <taxon>Ascomycota</taxon>
        <taxon>Saccharomycotina</taxon>
        <taxon>Saccharomycetes</taxon>
        <taxon>Phaffomycetales</taxon>
        <taxon>Wickerhamomycetaceae</taxon>
        <taxon>Wickerhamomyces</taxon>
    </lineage>
</organism>
<dbReference type="GO" id="GO:0032120">
    <property type="term" value="P:ascospore-type prospore membrane formation"/>
    <property type="evidence" value="ECO:0007669"/>
    <property type="project" value="EnsemblFungi"/>
</dbReference>
<dbReference type="STRING" id="683960.A0A1E3NY45"/>
<dbReference type="InterPro" id="IPR028095">
    <property type="entry name" value="Mso1_N_dom"/>
</dbReference>
<feature type="region of interest" description="Disordered" evidence="1">
    <location>
        <begin position="66"/>
        <end position="120"/>
    </location>
</feature>
<protein>
    <recommendedName>
        <fullName evidence="2">Mso1 N-terminal domain-containing protein</fullName>
    </recommendedName>
</protein>
<feature type="compositionally biased region" description="Low complexity" evidence="1">
    <location>
        <begin position="91"/>
        <end position="111"/>
    </location>
</feature>
<sequence>MSLHHDKGNFWTKVRSSTNKISSSLANLSIRSEHDGDSPNSTLIHKALVNHYVSKNEQFPQWLGEEQENHQHHNHPQRAQPQNTAQEQIRQPVQTQRFQPQSQQQQQQQQQGTPGTSRFASRFANDQNTRIPSRFATSGADHGSNGGSRFAGSNTRPGHPERSDSSSGSAMKDRLKRNNYRNNFGV</sequence>
<dbReference type="RefSeq" id="XP_019037285.1">
    <property type="nucleotide sequence ID" value="XM_019185026.1"/>
</dbReference>
<dbReference type="OrthoDB" id="3981242at2759"/>
<feature type="domain" description="Mso1 N-terminal" evidence="2">
    <location>
        <begin position="24"/>
        <end position="63"/>
    </location>
</feature>
<dbReference type="GO" id="GO:0033101">
    <property type="term" value="C:cellular bud membrane"/>
    <property type="evidence" value="ECO:0007669"/>
    <property type="project" value="EnsemblFungi"/>
</dbReference>
<dbReference type="GO" id="GO:0005628">
    <property type="term" value="C:prospore membrane"/>
    <property type="evidence" value="ECO:0007669"/>
    <property type="project" value="EnsemblFungi"/>
</dbReference>
<gene>
    <name evidence="3" type="ORF">WICANDRAFT_80239</name>
</gene>
<evidence type="ECO:0000259" key="2">
    <source>
        <dbReference type="Pfam" id="PF14475"/>
    </source>
</evidence>
<feature type="region of interest" description="Disordered" evidence="1">
    <location>
        <begin position="132"/>
        <end position="186"/>
    </location>
</feature>